<accession>A0AAV2SY04</accession>
<dbReference type="PROSITE" id="PS50222">
    <property type="entry name" value="EF_HAND_2"/>
    <property type="match status" value="3"/>
</dbReference>
<feature type="domain" description="EF-hand" evidence="4">
    <location>
        <begin position="99"/>
        <end position="134"/>
    </location>
</feature>
<dbReference type="Proteomes" id="UP001497525">
    <property type="component" value="Unassembled WGS sequence"/>
</dbReference>
<reference evidence="5" key="1">
    <citation type="submission" date="2024-06" db="EMBL/GenBank/DDBJ databases">
        <authorList>
            <person name="Liu X."/>
            <person name="Lenzi L."/>
            <person name="Haldenby T S."/>
            <person name="Uol C."/>
        </authorList>
    </citation>
    <scope>NUCLEOTIDE SEQUENCE</scope>
</reference>
<evidence type="ECO:0000256" key="2">
    <source>
        <dbReference type="ARBA" id="ARBA00022737"/>
    </source>
</evidence>
<evidence type="ECO:0000259" key="4">
    <source>
        <dbReference type="PROSITE" id="PS50222"/>
    </source>
</evidence>
<dbReference type="PRINTS" id="PR00450">
    <property type="entry name" value="RECOVERIN"/>
</dbReference>
<organism evidence="5 6">
    <name type="scientific">Calicophoron daubneyi</name>
    <name type="common">Rumen fluke</name>
    <name type="synonym">Paramphistomum daubneyi</name>
    <dbReference type="NCBI Taxonomy" id="300641"/>
    <lineage>
        <taxon>Eukaryota</taxon>
        <taxon>Metazoa</taxon>
        <taxon>Spiralia</taxon>
        <taxon>Lophotrochozoa</taxon>
        <taxon>Platyhelminthes</taxon>
        <taxon>Trematoda</taxon>
        <taxon>Digenea</taxon>
        <taxon>Plagiorchiida</taxon>
        <taxon>Pronocephalata</taxon>
        <taxon>Paramphistomoidea</taxon>
        <taxon>Paramphistomidae</taxon>
        <taxon>Calicophoron</taxon>
    </lineage>
</organism>
<evidence type="ECO:0000313" key="5">
    <source>
        <dbReference type="EMBL" id="CAL5129336.1"/>
    </source>
</evidence>
<dbReference type="EMBL" id="CAXLJL010000001">
    <property type="protein sequence ID" value="CAL5129336.1"/>
    <property type="molecule type" value="Genomic_DNA"/>
</dbReference>
<feature type="domain" description="EF-hand" evidence="4">
    <location>
        <begin position="144"/>
        <end position="179"/>
    </location>
</feature>
<keyword evidence="2" id="KW-0677">Repeat</keyword>
<evidence type="ECO:0000313" key="6">
    <source>
        <dbReference type="Proteomes" id="UP001497525"/>
    </source>
</evidence>
<dbReference type="PROSITE" id="PS00018">
    <property type="entry name" value="EF_HAND_1"/>
    <property type="match status" value="1"/>
</dbReference>
<dbReference type="AlphaFoldDB" id="A0AAV2SY04"/>
<dbReference type="SUPFAM" id="SSF47473">
    <property type="entry name" value="EF-hand"/>
    <property type="match status" value="1"/>
</dbReference>
<dbReference type="InterPro" id="IPR002048">
    <property type="entry name" value="EF_hand_dom"/>
</dbReference>
<proteinExistence type="predicted"/>
<dbReference type="SMART" id="SM00054">
    <property type="entry name" value="EFh"/>
    <property type="match status" value="3"/>
</dbReference>
<gene>
    <name evidence="5" type="ORF">CDAUBV1_LOCUS269</name>
</gene>
<dbReference type="InterPro" id="IPR028846">
    <property type="entry name" value="Recoverin"/>
</dbReference>
<name>A0AAV2SY04_CALDB</name>
<dbReference type="CDD" id="cd00051">
    <property type="entry name" value="EFh"/>
    <property type="match status" value="1"/>
</dbReference>
<dbReference type="PANTHER" id="PTHR23055">
    <property type="entry name" value="CALCIUM BINDING PROTEINS"/>
    <property type="match status" value="1"/>
</dbReference>
<keyword evidence="3" id="KW-0106">Calcium</keyword>
<evidence type="ECO:0000256" key="1">
    <source>
        <dbReference type="ARBA" id="ARBA00022723"/>
    </source>
</evidence>
<dbReference type="Gene3D" id="1.10.238.10">
    <property type="entry name" value="EF-hand"/>
    <property type="match status" value="1"/>
</dbReference>
<dbReference type="Pfam" id="PF13499">
    <property type="entry name" value="EF-hand_7"/>
    <property type="match status" value="1"/>
</dbReference>
<dbReference type="InterPro" id="IPR018247">
    <property type="entry name" value="EF_Hand_1_Ca_BS"/>
</dbReference>
<dbReference type="Pfam" id="PF13202">
    <property type="entry name" value="EF-hand_5"/>
    <property type="match status" value="1"/>
</dbReference>
<protein>
    <recommendedName>
        <fullName evidence="4">EF-hand domain-containing protein</fullName>
    </recommendedName>
</protein>
<dbReference type="InterPro" id="IPR011992">
    <property type="entry name" value="EF-hand-dom_pair"/>
</dbReference>
<dbReference type="PANTHER" id="PTHR23055:SF60">
    <property type="entry name" value="CALAXIN"/>
    <property type="match status" value="1"/>
</dbReference>
<feature type="domain" description="EF-hand" evidence="4">
    <location>
        <begin position="63"/>
        <end position="98"/>
    </location>
</feature>
<sequence>MLEVSIRKRIAALVNKLESIVNFTQNEIEQLLDIFVKIEGKKPFAKIDRRKFREILHDTFKMTDDFLLDRVYRAFDINNDGGISALEWVQGLSVFLRGTPADKAKFSFTAYDLNSDGIITREEMFQLLKNSLVKQPTDEDPDEGVRELVEIAFKLLDIDHDGQVTFNNFRTAVEQDPLVLEILGPCFPEEKVAIAFLSSFQEIQVPDMLWYLQPGGSSTTLKSV</sequence>
<keyword evidence="1" id="KW-0479">Metal-binding</keyword>
<evidence type="ECO:0000256" key="3">
    <source>
        <dbReference type="ARBA" id="ARBA00022837"/>
    </source>
</evidence>
<comment type="caution">
    <text evidence="5">The sequence shown here is derived from an EMBL/GenBank/DDBJ whole genome shotgun (WGS) entry which is preliminary data.</text>
</comment>
<dbReference type="GO" id="GO:0005509">
    <property type="term" value="F:calcium ion binding"/>
    <property type="evidence" value="ECO:0007669"/>
    <property type="project" value="InterPro"/>
</dbReference>